<dbReference type="CDD" id="cd05008">
    <property type="entry name" value="SIS_GlmS_GlmD_1"/>
    <property type="match status" value="1"/>
</dbReference>
<dbReference type="InterPro" id="IPR035466">
    <property type="entry name" value="GlmS/AgaS_SIS"/>
</dbReference>
<evidence type="ECO:0000256" key="1">
    <source>
        <dbReference type="ARBA" id="ARBA00022737"/>
    </source>
</evidence>
<dbReference type="EMBL" id="VIKS01000003">
    <property type="protein sequence ID" value="TQV89093.1"/>
    <property type="molecule type" value="Genomic_DNA"/>
</dbReference>
<keyword evidence="5" id="KW-1185">Reference proteome</keyword>
<dbReference type="InterPro" id="IPR001347">
    <property type="entry name" value="SIS_dom"/>
</dbReference>
<evidence type="ECO:0000259" key="3">
    <source>
        <dbReference type="PROSITE" id="PS51464"/>
    </source>
</evidence>
<comment type="caution">
    <text evidence="4">The sequence shown here is derived from an EMBL/GenBank/DDBJ whole genome shotgun (WGS) entry which is preliminary data.</text>
</comment>
<keyword evidence="1" id="KW-0677">Repeat</keyword>
<dbReference type="Proteomes" id="UP000315439">
    <property type="component" value="Unassembled WGS sequence"/>
</dbReference>
<evidence type="ECO:0000313" key="5">
    <source>
        <dbReference type="Proteomes" id="UP000315439"/>
    </source>
</evidence>
<gene>
    <name evidence="4" type="ORF">FLL46_05125</name>
</gene>
<accession>A0A545UI41</accession>
<evidence type="ECO:0000256" key="2">
    <source>
        <dbReference type="SAM" id="MobiDB-lite"/>
    </source>
</evidence>
<dbReference type="PANTHER" id="PTHR10937:SF8">
    <property type="entry name" value="AMINOTRANSFERASE-RELATED"/>
    <property type="match status" value="1"/>
</dbReference>
<dbReference type="PANTHER" id="PTHR10937">
    <property type="entry name" value="GLUCOSAMINE--FRUCTOSE-6-PHOSPHATE AMINOTRANSFERASE, ISOMERIZING"/>
    <property type="match status" value="1"/>
</dbReference>
<dbReference type="Pfam" id="PF01380">
    <property type="entry name" value="SIS"/>
    <property type="match status" value="2"/>
</dbReference>
<organism evidence="4 5">
    <name type="scientific">Aliikangiella coralliicola</name>
    <dbReference type="NCBI Taxonomy" id="2592383"/>
    <lineage>
        <taxon>Bacteria</taxon>
        <taxon>Pseudomonadati</taxon>
        <taxon>Pseudomonadota</taxon>
        <taxon>Gammaproteobacteria</taxon>
        <taxon>Oceanospirillales</taxon>
        <taxon>Pleioneaceae</taxon>
        <taxon>Aliikangiella</taxon>
    </lineage>
</organism>
<dbReference type="Gene3D" id="3.40.50.10490">
    <property type="entry name" value="Glucose-6-phosphate isomerase like protein, domain 1"/>
    <property type="match status" value="2"/>
</dbReference>
<dbReference type="CDD" id="cd05009">
    <property type="entry name" value="SIS_GlmS_GlmD_2"/>
    <property type="match status" value="1"/>
</dbReference>
<feature type="domain" description="SIS" evidence="3">
    <location>
        <begin position="205"/>
        <end position="332"/>
    </location>
</feature>
<dbReference type="NCBIfam" id="NF046059">
    <property type="entry name" value="NagB_SO3506"/>
    <property type="match status" value="1"/>
</dbReference>
<name>A0A545UI41_9GAMM</name>
<dbReference type="OrthoDB" id="9761808at2"/>
<dbReference type="GO" id="GO:0097367">
    <property type="term" value="F:carbohydrate derivative binding"/>
    <property type="evidence" value="ECO:0007669"/>
    <property type="project" value="InterPro"/>
</dbReference>
<dbReference type="GO" id="GO:1901135">
    <property type="term" value="P:carbohydrate derivative metabolic process"/>
    <property type="evidence" value="ECO:0007669"/>
    <property type="project" value="InterPro"/>
</dbReference>
<feature type="compositionally biased region" description="Polar residues" evidence="2">
    <location>
        <begin position="1"/>
        <end position="15"/>
    </location>
</feature>
<reference evidence="4 5" key="1">
    <citation type="submission" date="2019-07" db="EMBL/GenBank/DDBJ databases">
        <title>Draft genome for Aliikangiella sp. M105.</title>
        <authorList>
            <person name="Wang G."/>
        </authorList>
    </citation>
    <scope>NUCLEOTIDE SEQUENCE [LARGE SCALE GENOMIC DNA]</scope>
    <source>
        <strain evidence="4 5">M105</strain>
    </source>
</reference>
<dbReference type="SUPFAM" id="SSF53697">
    <property type="entry name" value="SIS domain"/>
    <property type="match status" value="1"/>
</dbReference>
<dbReference type="InterPro" id="IPR046348">
    <property type="entry name" value="SIS_dom_sf"/>
</dbReference>
<proteinExistence type="predicted"/>
<protein>
    <submittedName>
        <fullName evidence="4">SIS domain-containing protein</fullName>
    </submittedName>
</protein>
<evidence type="ECO:0000313" key="4">
    <source>
        <dbReference type="EMBL" id="TQV89093.1"/>
    </source>
</evidence>
<dbReference type="PROSITE" id="PS51464">
    <property type="entry name" value="SIS"/>
    <property type="match status" value="2"/>
</dbReference>
<dbReference type="InterPro" id="IPR035490">
    <property type="entry name" value="GlmS/FrlB_SIS"/>
</dbReference>
<sequence>MQSQEINLSSPQQSLMAKEAREASSRIAEQLEKNRTLIEKLAEQISVQNPHSVMIVGRGSSDHAGVFAKYLIEIEAGIPTYAAAPSVTTIYNRSLNLQGTLAIVISQSGRSPDILEQARQTKASGAYCIALLNDETAPLADIVDFVIPLSVGKEKSVAATKSYLATLSAILQLVAYWQKNDELISAVNGIPDALQKAVEGEAQLTFEYLDQVKNLVVLGRGLGYAVSKEIALKLKEVCAIHAEAFSSAEFLHGPVTLVEDSLKVIDVKVEDESSAVHDEQIAEIKNRGGNLAHLHQVTQGLHPRIAPLAVLQRFYLDIEKIAVERGLNPDQPGGLKKITETL</sequence>
<feature type="domain" description="SIS" evidence="3">
    <location>
        <begin position="41"/>
        <end position="194"/>
    </location>
</feature>
<dbReference type="AlphaFoldDB" id="A0A545UI41"/>
<feature type="region of interest" description="Disordered" evidence="2">
    <location>
        <begin position="1"/>
        <end position="21"/>
    </location>
</feature>